<dbReference type="AlphaFoldDB" id="A0A834HYJ8"/>
<evidence type="ECO:0000313" key="1">
    <source>
        <dbReference type="EMBL" id="KAF7270950.1"/>
    </source>
</evidence>
<proteinExistence type="predicted"/>
<evidence type="ECO:0000313" key="2">
    <source>
        <dbReference type="Proteomes" id="UP000625711"/>
    </source>
</evidence>
<dbReference type="Proteomes" id="UP000625711">
    <property type="component" value="Unassembled WGS sequence"/>
</dbReference>
<accession>A0A834HYJ8</accession>
<protein>
    <submittedName>
        <fullName evidence="1">Uncharacterized protein</fullName>
    </submittedName>
</protein>
<dbReference type="EMBL" id="JAACXV010014035">
    <property type="protein sequence ID" value="KAF7270950.1"/>
    <property type="molecule type" value="Genomic_DNA"/>
</dbReference>
<comment type="caution">
    <text evidence="1">The sequence shown here is derived from an EMBL/GenBank/DDBJ whole genome shotgun (WGS) entry which is preliminary data.</text>
</comment>
<reference evidence="1" key="1">
    <citation type="submission" date="2020-08" db="EMBL/GenBank/DDBJ databases">
        <title>Genome sequencing and assembly of the red palm weevil Rhynchophorus ferrugineus.</title>
        <authorList>
            <person name="Dias G.B."/>
            <person name="Bergman C.M."/>
            <person name="Manee M."/>
        </authorList>
    </citation>
    <scope>NUCLEOTIDE SEQUENCE</scope>
    <source>
        <strain evidence="1">AA-2017</strain>
        <tissue evidence="1">Whole larva</tissue>
    </source>
</reference>
<name>A0A834HYJ8_RHYFE</name>
<gene>
    <name evidence="1" type="ORF">GWI33_016118</name>
</gene>
<keyword evidence="2" id="KW-1185">Reference proteome</keyword>
<organism evidence="1 2">
    <name type="scientific">Rhynchophorus ferrugineus</name>
    <name type="common">Red palm weevil</name>
    <name type="synonym">Curculio ferrugineus</name>
    <dbReference type="NCBI Taxonomy" id="354439"/>
    <lineage>
        <taxon>Eukaryota</taxon>
        <taxon>Metazoa</taxon>
        <taxon>Ecdysozoa</taxon>
        <taxon>Arthropoda</taxon>
        <taxon>Hexapoda</taxon>
        <taxon>Insecta</taxon>
        <taxon>Pterygota</taxon>
        <taxon>Neoptera</taxon>
        <taxon>Endopterygota</taxon>
        <taxon>Coleoptera</taxon>
        <taxon>Polyphaga</taxon>
        <taxon>Cucujiformia</taxon>
        <taxon>Curculionidae</taxon>
        <taxon>Dryophthorinae</taxon>
        <taxon>Rhynchophorus</taxon>
    </lineage>
</organism>
<sequence length="104" mass="11831">MFFRPGKYPPEKIKLNKCSESLCSEQRKLGNFACLDLRLSRRPEMEKKIGMQVREMQIGGLWQGGGARRDARAEATAAAAAAAAGMSVDRRRISRERRHLEYFD</sequence>